<organism evidence="2 3">
    <name type="scientific">Spirosoma radiotolerans</name>
    <dbReference type="NCBI Taxonomy" id="1379870"/>
    <lineage>
        <taxon>Bacteria</taxon>
        <taxon>Pseudomonadati</taxon>
        <taxon>Bacteroidota</taxon>
        <taxon>Cytophagia</taxon>
        <taxon>Cytophagales</taxon>
        <taxon>Cytophagaceae</taxon>
        <taxon>Spirosoma</taxon>
    </lineage>
</organism>
<evidence type="ECO:0000313" key="2">
    <source>
        <dbReference type="EMBL" id="AKD55058.1"/>
    </source>
</evidence>
<gene>
    <name evidence="2" type="ORF">SD10_09205</name>
</gene>
<keyword evidence="1" id="KW-0812">Transmembrane</keyword>
<evidence type="ECO:0000256" key="1">
    <source>
        <dbReference type="SAM" id="Phobius"/>
    </source>
</evidence>
<dbReference type="KEGG" id="srd:SD10_09205"/>
<keyword evidence="1" id="KW-0472">Membrane</keyword>
<feature type="transmembrane region" description="Helical" evidence="1">
    <location>
        <begin position="65"/>
        <end position="84"/>
    </location>
</feature>
<keyword evidence="1" id="KW-1133">Transmembrane helix</keyword>
<name>A0A0E3ZVI4_9BACT</name>
<dbReference type="RefSeq" id="WP_046573538.1">
    <property type="nucleotide sequence ID" value="NZ_CP010429.1"/>
</dbReference>
<dbReference type="PATRIC" id="fig|1379870.5.peg.2005"/>
<dbReference type="EMBL" id="CP010429">
    <property type="protein sequence ID" value="AKD55058.1"/>
    <property type="molecule type" value="Genomic_DNA"/>
</dbReference>
<dbReference type="Proteomes" id="UP000033054">
    <property type="component" value="Chromosome"/>
</dbReference>
<feature type="transmembrane region" description="Helical" evidence="1">
    <location>
        <begin position="6"/>
        <end position="24"/>
    </location>
</feature>
<dbReference type="HOGENOM" id="CLU_2467463_0_0_10"/>
<dbReference type="STRING" id="1379870.SD10_09205"/>
<evidence type="ECO:0000313" key="3">
    <source>
        <dbReference type="Proteomes" id="UP000033054"/>
    </source>
</evidence>
<proteinExistence type="predicted"/>
<accession>A0A0E3ZVI4</accession>
<sequence length="88" mass="10545">MVMLKFWAAVSLLLILLNIIRYRYQLGVFFREQFPRPLDWPVWVYRLRRWIRIEWQAIRNRRAEVAGILFVITVLVLLAFGLIATSPA</sequence>
<keyword evidence="3" id="KW-1185">Reference proteome</keyword>
<dbReference type="AlphaFoldDB" id="A0A0E3ZVI4"/>
<reference evidence="2 3" key="1">
    <citation type="journal article" date="2014" name="Curr. Microbiol.">
        <title>Spirosoma radiotolerans sp. nov., a gamma-radiation-resistant bacterium isolated from gamma ray-irradiated soil.</title>
        <authorList>
            <person name="Lee J.J."/>
            <person name="Srinivasan S."/>
            <person name="Lim S."/>
            <person name="Joe M."/>
            <person name="Im S."/>
            <person name="Bae S.I."/>
            <person name="Park K.R."/>
            <person name="Han J.H."/>
            <person name="Park S.H."/>
            <person name="Joo B.M."/>
            <person name="Park S.J."/>
            <person name="Kim M.K."/>
        </authorList>
    </citation>
    <scope>NUCLEOTIDE SEQUENCE [LARGE SCALE GENOMIC DNA]</scope>
    <source>
        <strain evidence="2 3">DG5A</strain>
    </source>
</reference>
<protein>
    <submittedName>
        <fullName evidence="2">Uncharacterized protein</fullName>
    </submittedName>
</protein>